<keyword evidence="1" id="KW-0812">Transmembrane</keyword>
<reference evidence="2" key="1">
    <citation type="submission" date="2019-08" db="EMBL/GenBank/DDBJ databases">
        <title>The improved chromosome-level genome for the pearl oyster Pinctada fucata martensii using PacBio sequencing and Hi-C.</title>
        <authorList>
            <person name="Zheng Z."/>
        </authorList>
    </citation>
    <scope>NUCLEOTIDE SEQUENCE</scope>
    <source>
        <strain evidence="2">ZZ-2019</strain>
        <tissue evidence="2">Adductor muscle</tissue>
    </source>
</reference>
<evidence type="ECO:0000256" key="1">
    <source>
        <dbReference type="SAM" id="Phobius"/>
    </source>
</evidence>
<gene>
    <name evidence="2" type="ORF">FSP39_016800</name>
</gene>
<dbReference type="EMBL" id="VSWD01000003">
    <property type="protein sequence ID" value="KAK3106284.1"/>
    <property type="molecule type" value="Genomic_DNA"/>
</dbReference>
<organism evidence="2 3">
    <name type="scientific">Pinctada imbricata</name>
    <name type="common">Atlantic pearl-oyster</name>
    <name type="synonym">Pinctada martensii</name>
    <dbReference type="NCBI Taxonomy" id="66713"/>
    <lineage>
        <taxon>Eukaryota</taxon>
        <taxon>Metazoa</taxon>
        <taxon>Spiralia</taxon>
        <taxon>Lophotrochozoa</taxon>
        <taxon>Mollusca</taxon>
        <taxon>Bivalvia</taxon>
        <taxon>Autobranchia</taxon>
        <taxon>Pteriomorphia</taxon>
        <taxon>Pterioida</taxon>
        <taxon>Pterioidea</taxon>
        <taxon>Pteriidae</taxon>
        <taxon>Pinctada</taxon>
    </lineage>
</organism>
<keyword evidence="1" id="KW-1133">Transmembrane helix</keyword>
<evidence type="ECO:0000313" key="2">
    <source>
        <dbReference type="EMBL" id="KAK3106284.1"/>
    </source>
</evidence>
<keyword evidence="3" id="KW-1185">Reference proteome</keyword>
<keyword evidence="1" id="KW-0472">Membrane</keyword>
<evidence type="ECO:0000313" key="3">
    <source>
        <dbReference type="Proteomes" id="UP001186944"/>
    </source>
</evidence>
<accession>A0AA89CA24</accession>
<sequence>MTIPFAWTISVVVVAGCFLVLTLISIVIAINFCRKNICKCSKYSNYEKPIKKVSKRPTETYTPMHRETMSFDIRPVNMQQMDSAQRSGNIQMVEREQRGPPMVQEREYSDINQTQNFMVASQDRSHAPRY</sequence>
<dbReference type="AlphaFoldDB" id="A0AA89CA24"/>
<proteinExistence type="predicted"/>
<protein>
    <submittedName>
        <fullName evidence="2">Uncharacterized protein</fullName>
    </submittedName>
</protein>
<feature type="transmembrane region" description="Helical" evidence="1">
    <location>
        <begin position="6"/>
        <end position="33"/>
    </location>
</feature>
<dbReference type="Proteomes" id="UP001186944">
    <property type="component" value="Unassembled WGS sequence"/>
</dbReference>
<name>A0AA89CA24_PINIB</name>
<comment type="caution">
    <text evidence="2">The sequence shown here is derived from an EMBL/GenBank/DDBJ whole genome shotgun (WGS) entry which is preliminary data.</text>
</comment>